<proteinExistence type="predicted"/>
<dbReference type="InterPro" id="IPR007372">
    <property type="entry name" value="Lipid/polyisoprenoid-bd_YceI"/>
</dbReference>
<dbReference type="Proteomes" id="UP001319200">
    <property type="component" value="Unassembled WGS sequence"/>
</dbReference>
<dbReference type="AlphaFoldDB" id="A0AAP2DKR4"/>
<evidence type="ECO:0000313" key="2">
    <source>
        <dbReference type="EMBL" id="MBT1697123.1"/>
    </source>
</evidence>
<dbReference type="Pfam" id="PF04264">
    <property type="entry name" value="YceI"/>
    <property type="match status" value="1"/>
</dbReference>
<dbReference type="SUPFAM" id="SSF101874">
    <property type="entry name" value="YceI-like"/>
    <property type="match status" value="1"/>
</dbReference>
<dbReference type="EMBL" id="JAHESF010000007">
    <property type="protein sequence ID" value="MBT1697123.1"/>
    <property type="molecule type" value="Genomic_DNA"/>
</dbReference>
<evidence type="ECO:0000259" key="1">
    <source>
        <dbReference type="SMART" id="SM00867"/>
    </source>
</evidence>
<sequence length="179" mass="20072">MMLKAVTLYFFAALYPITHIGAQNKPAATIPSLVSFSILNAGAEVKGTMEISNVDIHFNPKDPAQSTISASADPATIDTGISIRDEHLKRSDYFNVEKHPEIRLQCTGFRKVARRFIGYFDLTIKGITKPVIIYFTCTSNNNNLLLRGTFDLNRLDYNLGEKSIILDEQVKVRITFLTQ</sequence>
<dbReference type="InterPro" id="IPR036761">
    <property type="entry name" value="TTHA0802/YceI-like_sf"/>
</dbReference>
<keyword evidence="3" id="KW-1185">Reference proteome</keyword>
<gene>
    <name evidence="2" type="ORF">KK083_09570</name>
</gene>
<feature type="domain" description="Lipid/polyisoprenoid-binding YceI-like" evidence="1">
    <location>
        <begin position="26"/>
        <end position="179"/>
    </location>
</feature>
<dbReference type="PANTHER" id="PTHR34406:SF1">
    <property type="entry name" value="PROTEIN YCEI"/>
    <property type="match status" value="1"/>
</dbReference>
<organism evidence="2 3">
    <name type="scientific">Chryseosolibacter histidini</name>
    <dbReference type="NCBI Taxonomy" id="2782349"/>
    <lineage>
        <taxon>Bacteria</taxon>
        <taxon>Pseudomonadati</taxon>
        <taxon>Bacteroidota</taxon>
        <taxon>Cytophagia</taxon>
        <taxon>Cytophagales</taxon>
        <taxon>Chryseotaleaceae</taxon>
        <taxon>Chryseosolibacter</taxon>
    </lineage>
</organism>
<dbReference type="PANTHER" id="PTHR34406">
    <property type="entry name" value="PROTEIN YCEI"/>
    <property type="match status" value="1"/>
</dbReference>
<reference evidence="2 3" key="1">
    <citation type="submission" date="2021-05" db="EMBL/GenBank/DDBJ databases">
        <title>A Polyphasic approach of four new species of the genus Ohtaekwangia: Ohtaekwangia histidinii sp. nov., Ohtaekwangia cretensis sp. nov., Ohtaekwangia indiensis sp. nov., Ohtaekwangia reichenbachii sp. nov. from diverse environment.</title>
        <authorList>
            <person name="Octaviana S."/>
        </authorList>
    </citation>
    <scope>NUCLEOTIDE SEQUENCE [LARGE SCALE GENOMIC DNA]</scope>
    <source>
        <strain evidence="2 3">PWU4</strain>
    </source>
</reference>
<dbReference type="SMART" id="SM00867">
    <property type="entry name" value="YceI"/>
    <property type="match status" value="1"/>
</dbReference>
<dbReference type="Gene3D" id="2.40.128.110">
    <property type="entry name" value="Lipid/polyisoprenoid-binding, YceI-like"/>
    <property type="match status" value="1"/>
</dbReference>
<dbReference type="RefSeq" id="WP_254162869.1">
    <property type="nucleotide sequence ID" value="NZ_JAHESF010000007.1"/>
</dbReference>
<comment type="caution">
    <text evidence="2">The sequence shown here is derived from an EMBL/GenBank/DDBJ whole genome shotgun (WGS) entry which is preliminary data.</text>
</comment>
<name>A0AAP2DKR4_9BACT</name>
<accession>A0AAP2DKR4</accession>
<protein>
    <submittedName>
        <fullName evidence="2">YceI family protein</fullName>
    </submittedName>
</protein>
<evidence type="ECO:0000313" key="3">
    <source>
        <dbReference type="Proteomes" id="UP001319200"/>
    </source>
</evidence>